<gene>
    <name evidence="2" type="primary">JHY</name>
</gene>
<dbReference type="GeneID" id="104914352"/>
<dbReference type="OrthoDB" id="10057281at2759"/>
<dbReference type="InterPro" id="IPR027968">
    <property type="entry name" value="JHY"/>
</dbReference>
<dbReference type="RefSeq" id="XP_019478564.1">
    <property type="nucleotide sequence ID" value="XM_019623019.1"/>
</dbReference>
<dbReference type="Proteomes" id="UP000001645">
    <property type="component" value="Chromosome 26"/>
</dbReference>
<feature type="region of interest" description="Disordered" evidence="1">
    <location>
        <begin position="28"/>
        <end position="54"/>
    </location>
</feature>
<proteinExistence type="predicted"/>
<evidence type="ECO:0000256" key="1">
    <source>
        <dbReference type="SAM" id="MobiDB-lite"/>
    </source>
</evidence>
<feature type="region of interest" description="Disordered" evidence="1">
    <location>
        <begin position="318"/>
        <end position="359"/>
    </location>
</feature>
<feature type="compositionally biased region" description="Polar residues" evidence="1">
    <location>
        <begin position="323"/>
        <end position="336"/>
    </location>
</feature>
<dbReference type="Ensembl" id="ENSMGAT00000002119.2">
    <property type="protein sequence ID" value="ENSMGAP00000001459.2"/>
    <property type="gene ID" value="ENSMGAG00000001944.3"/>
</dbReference>
<dbReference type="Bgee" id="ENSMGAG00000001944">
    <property type="expression patterns" value="Expressed in pancreas and 3 other cell types or tissues"/>
</dbReference>
<reference evidence="2 3" key="1">
    <citation type="journal article" date="2010" name="PLoS Biol.">
        <title>Multi-platform next-generation sequencing of the domestic turkey (Meleagris gallopavo): genome assembly and analysis.</title>
        <authorList>
            <person name="Dalloul R.A."/>
            <person name="Long J.A."/>
            <person name="Zimin A.V."/>
            <person name="Aslam L."/>
            <person name="Beal K."/>
            <person name="Blomberg L.A."/>
            <person name="Bouffard P."/>
            <person name="Burt D.W."/>
            <person name="Crasta O."/>
            <person name="Crooijmans R.P."/>
            <person name="Cooper K."/>
            <person name="Coulombe R.A."/>
            <person name="De S."/>
            <person name="Delany M.E."/>
            <person name="Dodgson J.B."/>
            <person name="Dong J.J."/>
            <person name="Evans C."/>
            <person name="Frederickson K.M."/>
            <person name="Flicek P."/>
            <person name="Florea L."/>
            <person name="Folkerts O."/>
            <person name="Groenen M.A."/>
            <person name="Harkins T.T."/>
            <person name="Herrero J."/>
            <person name="Hoffmann S."/>
            <person name="Megens H.J."/>
            <person name="Jiang A."/>
            <person name="de Jong P."/>
            <person name="Kaiser P."/>
            <person name="Kim H."/>
            <person name="Kim K.W."/>
            <person name="Kim S."/>
            <person name="Langenberger D."/>
            <person name="Lee M.K."/>
            <person name="Lee T."/>
            <person name="Mane S."/>
            <person name="Marcais G."/>
            <person name="Marz M."/>
            <person name="McElroy A.P."/>
            <person name="Modise T."/>
            <person name="Nefedov M."/>
            <person name="Notredame C."/>
            <person name="Paton I.R."/>
            <person name="Payne W.S."/>
            <person name="Pertea G."/>
            <person name="Prickett D."/>
            <person name="Puiu D."/>
            <person name="Qioa D."/>
            <person name="Raineri E."/>
            <person name="Ruffier M."/>
            <person name="Salzberg S.L."/>
            <person name="Schatz M.C."/>
            <person name="Scheuring C."/>
            <person name="Schmidt C.J."/>
            <person name="Schroeder S."/>
            <person name="Searle S.M."/>
            <person name="Smith E.J."/>
            <person name="Smith J."/>
            <person name="Sonstegard T.S."/>
            <person name="Stadler P.F."/>
            <person name="Tafer H."/>
            <person name="Tu Z.J."/>
            <person name="Van Tassell C.P."/>
            <person name="Vilella A.J."/>
            <person name="Williams K.P."/>
            <person name="Yorke J.A."/>
            <person name="Zhang L."/>
            <person name="Zhang H.B."/>
            <person name="Zhang X."/>
            <person name="Zhang Y."/>
            <person name="Reed K.M."/>
        </authorList>
    </citation>
    <scope>NUCLEOTIDE SEQUENCE [LARGE SCALE GENOMIC DNA]</scope>
</reference>
<dbReference type="CTD" id="79864"/>
<protein>
    <submittedName>
        <fullName evidence="2">Junctional cadherin complex regulator</fullName>
    </submittedName>
</protein>
<dbReference type="PANTHER" id="PTHR14726:SF1">
    <property type="entry name" value="JHY PROTEIN HOMOLOG"/>
    <property type="match status" value="1"/>
</dbReference>
<dbReference type="RefSeq" id="XP_019478563.1">
    <property type="nucleotide sequence ID" value="XM_019623018.1"/>
</dbReference>
<sequence>MNASDTEYVTVSSPYTFHVSKECFPQSELTQPSFHPASWKRPPAGEGSIDSELHDCQDSDCESLVLERQYQLELQQRIRANDELVGLSAGQLENDSLEEEDSLEKTSSEEQEGAREQQPVDKYFSLKYNPNWKNTKEAVEFSEVEKTHHVAEGGSVDLSQDSFYLHSSVSSGEKNQQEAKFQESFSEFGTELLSFHEPNAFICSEPFRLHTRGNESSDGYYFKDSLSTYSSAFSLRIPEDRPQRAKKDFVEKNKRTLGLRTDKNKSYLQLHGKKQEVIQEQVADTKTVDEEPAQSALPYPNMKMHPEDKWYLNSQQLKDHQNKWSQRNKVKSNQNLEGRACSKSDNHQQAGRPAKPKSWHYRQYQMSEFQTAPLQAVEQVNSNALQKCPNPSVGPDTNTAANSDTCLNNFPACTSKNNKNYQHDRPKGLPHGQQHLYNHATVPFFPRDGSTSAQAHPNLKKSSSTFNANYQEMAKDQVLLQDCKRQIYATSSLWPSQASVHSSPAAFCTAFQQQTMEQQYQEMSCLREADDLHLFSPLPPLIPHRESDSEVDSERGEGNQVKISRSNSEGYLMQMEKQKQRKVCKKPYSSKACINLDVKLGGLGPDYEAIKEKKEKLKQQKEYAQRIKEHNMKNIALVQRLPTKPQVISSVSRQKALEYAKKIPKPKTFTARQSDEEAEVCCTSSWGETWQKKHLECGKAGQVEGSVLHIKVQLCSPALQPVGQDCPLLHPTFFSPLGSSALGPS</sequence>
<accession>G1MSX2</accession>
<dbReference type="PANTHER" id="PTHR14726">
    <property type="entry name" value="JHY PROTEIN HOMOLOG"/>
    <property type="match status" value="1"/>
</dbReference>
<dbReference type="GO" id="GO:0035082">
    <property type="term" value="P:axoneme assembly"/>
    <property type="evidence" value="ECO:0007669"/>
    <property type="project" value="TreeGrafter"/>
</dbReference>
<evidence type="ECO:0000313" key="3">
    <source>
        <dbReference type="Proteomes" id="UP000001645"/>
    </source>
</evidence>
<reference evidence="2" key="2">
    <citation type="submission" date="2025-08" db="UniProtKB">
        <authorList>
            <consortium name="Ensembl"/>
        </authorList>
    </citation>
    <scope>IDENTIFICATION</scope>
</reference>
<dbReference type="AlphaFoldDB" id="G1MSX2"/>
<evidence type="ECO:0000313" key="2">
    <source>
        <dbReference type="Ensembl" id="ENSMGAP00000001459.2"/>
    </source>
</evidence>
<reference evidence="2" key="3">
    <citation type="submission" date="2025-09" db="UniProtKB">
        <authorList>
            <consortium name="Ensembl"/>
        </authorList>
    </citation>
    <scope>IDENTIFICATION</scope>
</reference>
<feature type="compositionally biased region" description="Basic and acidic residues" evidence="1">
    <location>
        <begin position="103"/>
        <end position="119"/>
    </location>
</feature>
<organism evidence="2 3">
    <name type="scientific">Meleagris gallopavo</name>
    <name type="common">Wild turkey</name>
    <dbReference type="NCBI Taxonomy" id="9103"/>
    <lineage>
        <taxon>Eukaryota</taxon>
        <taxon>Metazoa</taxon>
        <taxon>Chordata</taxon>
        <taxon>Craniata</taxon>
        <taxon>Vertebrata</taxon>
        <taxon>Euteleostomi</taxon>
        <taxon>Archelosauria</taxon>
        <taxon>Archosauria</taxon>
        <taxon>Dinosauria</taxon>
        <taxon>Saurischia</taxon>
        <taxon>Theropoda</taxon>
        <taxon>Coelurosauria</taxon>
        <taxon>Aves</taxon>
        <taxon>Neognathae</taxon>
        <taxon>Galloanserae</taxon>
        <taxon>Galliformes</taxon>
        <taxon>Phasianidae</taxon>
        <taxon>Meleagridinae</taxon>
        <taxon>Meleagris</taxon>
    </lineage>
</organism>
<feature type="region of interest" description="Disordered" evidence="1">
    <location>
        <begin position="89"/>
        <end position="120"/>
    </location>
</feature>
<dbReference type="HOGENOM" id="CLU_407472_0_0_1"/>
<keyword evidence="3" id="KW-1185">Reference proteome</keyword>
<dbReference type="InParanoid" id="G1MSX2"/>
<name>G1MSX2_MELGA</name>
<dbReference type="GeneTree" id="ENSGT00390000002823"/>
<dbReference type="Pfam" id="PF15261">
    <property type="entry name" value="JHY"/>
    <property type="match status" value="1"/>
</dbReference>